<reference evidence="2 3" key="1">
    <citation type="journal article" date="2024" name="Nat. Commun.">
        <title>Phylogenomics reveals the evolutionary origins of lichenization in chlorophyte algae.</title>
        <authorList>
            <person name="Puginier C."/>
            <person name="Libourel C."/>
            <person name="Otte J."/>
            <person name="Skaloud P."/>
            <person name="Haon M."/>
            <person name="Grisel S."/>
            <person name="Petersen M."/>
            <person name="Berrin J.G."/>
            <person name="Delaux P.M."/>
            <person name="Dal Grande F."/>
            <person name="Keller J."/>
        </authorList>
    </citation>
    <scope>NUCLEOTIDE SEQUENCE [LARGE SCALE GENOMIC DNA]</scope>
    <source>
        <strain evidence="2 3">SAG 2043</strain>
    </source>
</reference>
<gene>
    <name evidence="2" type="ORF">WJX72_010516</name>
</gene>
<feature type="compositionally biased region" description="Polar residues" evidence="1">
    <location>
        <begin position="15"/>
        <end position="25"/>
    </location>
</feature>
<sequence length="166" mass="18584">MEIDSTYLHMKRRVSGSQPQVQSHFQRSDLRCQESSPERPQGWKGTVNKQIPCPAPSLAQKLSENRARKRALADPTLANHISNIYHMHRRIEEISCPYTARAKPTWAVGPGSAMQRRTVQTSMPLGVASWMPQRGARPAGRPNTTDTPPKRWAPTESRSTSESCAP</sequence>
<evidence type="ECO:0000313" key="2">
    <source>
        <dbReference type="EMBL" id="KAK9813202.1"/>
    </source>
</evidence>
<feature type="region of interest" description="Disordered" evidence="1">
    <location>
        <begin position="13"/>
        <end position="52"/>
    </location>
</feature>
<dbReference type="AlphaFoldDB" id="A0AAW1PXT0"/>
<dbReference type="EMBL" id="JALJOR010000008">
    <property type="protein sequence ID" value="KAK9813202.1"/>
    <property type="molecule type" value="Genomic_DNA"/>
</dbReference>
<feature type="compositionally biased region" description="Polar residues" evidence="1">
    <location>
        <begin position="156"/>
        <end position="166"/>
    </location>
</feature>
<evidence type="ECO:0000313" key="3">
    <source>
        <dbReference type="Proteomes" id="UP001489004"/>
    </source>
</evidence>
<dbReference type="Proteomes" id="UP001489004">
    <property type="component" value="Unassembled WGS sequence"/>
</dbReference>
<feature type="region of interest" description="Disordered" evidence="1">
    <location>
        <begin position="127"/>
        <end position="166"/>
    </location>
</feature>
<proteinExistence type="predicted"/>
<name>A0AAW1PXT0_9CHLO</name>
<protein>
    <submittedName>
        <fullName evidence="2">Uncharacterized protein</fullName>
    </submittedName>
</protein>
<organism evidence="2 3">
    <name type="scientific">[Myrmecia] bisecta</name>
    <dbReference type="NCBI Taxonomy" id="41462"/>
    <lineage>
        <taxon>Eukaryota</taxon>
        <taxon>Viridiplantae</taxon>
        <taxon>Chlorophyta</taxon>
        <taxon>core chlorophytes</taxon>
        <taxon>Trebouxiophyceae</taxon>
        <taxon>Trebouxiales</taxon>
        <taxon>Trebouxiaceae</taxon>
        <taxon>Myrmecia</taxon>
    </lineage>
</organism>
<evidence type="ECO:0000256" key="1">
    <source>
        <dbReference type="SAM" id="MobiDB-lite"/>
    </source>
</evidence>
<keyword evidence="3" id="KW-1185">Reference proteome</keyword>
<comment type="caution">
    <text evidence="2">The sequence shown here is derived from an EMBL/GenBank/DDBJ whole genome shotgun (WGS) entry which is preliminary data.</text>
</comment>
<accession>A0AAW1PXT0</accession>